<comment type="caution">
    <text evidence="1">The sequence shown here is derived from an EMBL/GenBank/DDBJ whole genome shotgun (WGS) entry which is preliminary data.</text>
</comment>
<evidence type="ECO:0000313" key="1">
    <source>
        <dbReference type="EMBL" id="KAK2997295.1"/>
    </source>
</evidence>
<protein>
    <submittedName>
        <fullName evidence="1">Uncharacterized protein</fullName>
    </submittedName>
</protein>
<accession>A0AA88S7N6</accession>
<sequence>MEELFSLLEETKSQNVSKMPSFGFVGYHPNVPIYESMGIENATVFEEAQSLEPKFNNENASNGYCLLIKHEPAQVKL</sequence>
<evidence type="ECO:0000313" key="2">
    <source>
        <dbReference type="Proteomes" id="UP001188597"/>
    </source>
</evidence>
<name>A0AA88S7N6_9ASTE</name>
<dbReference type="EMBL" id="JAVXUP010004282">
    <property type="protein sequence ID" value="KAK2997295.1"/>
    <property type="molecule type" value="Genomic_DNA"/>
</dbReference>
<dbReference type="AlphaFoldDB" id="A0AA88S7N6"/>
<gene>
    <name evidence="1" type="ORF">RJ639_026577</name>
</gene>
<reference evidence="1" key="1">
    <citation type="submission" date="2022-12" db="EMBL/GenBank/DDBJ databases">
        <title>Draft genome assemblies for two species of Escallonia (Escalloniales).</title>
        <authorList>
            <person name="Chanderbali A."/>
            <person name="Dervinis C."/>
            <person name="Anghel I."/>
            <person name="Soltis D."/>
            <person name="Soltis P."/>
            <person name="Zapata F."/>
        </authorList>
    </citation>
    <scope>NUCLEOTIDE SEQUENCE</scope>
    <source>
        <strain evidence="1">UCBG64.0493</strain>
        <tissue evidence="1">Leaf</tissue>
    </source>
</reference>
<organism evidence="1 2">
    <name type="scientific">Escallonia herrerae</name>
    <dbReference type="NCBI Taxonomy" id="1293975"/>
    <lineage>
        <taxon>Eukaryota</taxon>
        <taxon>Viridiplantae</taxon>
        <taxon>Streptophyta</taxon>
        <taxon>Embryophyta</taxon>
        <taxon>Tracheophyta</taxon>
        <taxon>Spermatophyta</taxon>
        <taxon>Magnoliopsida</taxon>
        <taxon>eudicotyledons</taxon>
        <taxon>Gunneridae</taxon>
        <taxon>Pentapetalae</taxon>
        <taxon>asterids</taxon>
        <taxon>campanulids</taxon>
        <taxon>Escalloniales</taxon>
        <taxon>Escalloniaceae</taxon>
        <taxon>Escallonia</taxon>
    </lineage>
</organism>
<dbReference type="Proteomes" id="UP001188597">
    <property type="component" value="Unassembled WGS sequence"/>
</dbReference>
<keyword evidence="2" id="KW-1185">Reference proteome</keyword>
<proteinExistence type="predicted"/>